<dbReference type="Pfam" id="PF01979">
    <property type="entry name" value="Amidohydro_1"/>
    <property type="match status" value="1"/>
</dbReference>
<evidence type="ECO:0000256" key="4">
    <source>
        <dbReference type="ARBA" id="ARBA00023211"/>
    </source>
</evidence>
<dbReference type="SUPFAM" id="SSF51338">
    <property type="entry name" value="Composite domain of metallo-dependent hydrolases"/>
    <property type="match status" value="1"/>
</dbReference>
<feature type="domain" description="Amidohydrolase-related" evidence="6">
    <location>
        <begin position="55"/>
        <end position="338"/>
    </location>
</feature>
<reference evidence="8" key="1">
    <citation type="submission" date="2019-08" db="EMBL/GenBank/DDBJ databases">
        <authorList>
            <person name="Kucharzyk K."/>
            <person name="Murdoch R.W."/>
            <person name="Higgins S."/>
            <person name="Loffler F."/>
        </authorList>
    </citation>
    <scope>NUCLEOTIDE SEQUENCE</scope>
</reference>
<organism evidence="8">
    <name type="scientific">bioreactor metagenome</name>
    <dbReference type="NCBI Taxonomy" id="1076179"/>
    <lineage>
        <taxon>unclassified sequences</taxon>
        <taxon>metagenomes</taxon>
        <taxon>ecological metagenomes</taxon>
    </lineage>
</organism>
<dbReference type="InterPro" id="IPR032466">
    <property type="entry name" value="Metal_Hydrolase"/>
</dbReference>
<dbReference type="SUPFAM" id="SSF51556">
    <property type="entry name" value="Metallo-dependent hydrolases"/>
    <property type="match status" value="1"/>
</dbReference>
<evidence type="ECO:0000256" key="3">
    <source>
        <dbReference type="ARBA" id="ARBA00022801"/>
    </source>
</evidence>
<dbReference type="AlphaFoldDB" id="A0A644XEB8"/>
<dbReference type="Gene3D" id="2.30.40.10">
    <property type="entry name" value="Urease, subunit C, domain 1"/>
    <property type="match status" value="1"/>
</dbReference>
<dbReference type="EC" id="3.5.4.2" evidence="2"/>
<evidence type="ECO:0000256" key="5">
    <source>
        <dbReference type="ARBA" id="ARBA00047720"/>
    </source>
</evidence>
<dbReference type="PANTHER" id="PTHR11113:SF2">
    <property type="entry name" value="ADENINE DEAMINASE"/>
    <property type="match status" value="1"/>
</dbReference>
<comment type="caution">
    <text evidence="8">The sequence shown here is derived from an EMBL/GenBank/DDBJ whole genome shotgun (WGS) entry which is preliminary data.</text>
</comment>
<dbReference type="GO" id="GO:0006146">
    <property type="term" value="P:adenine catabolic process"/>
    <property type="evidence" value="ECO:0007669"/>
    <property type="project" value="InterPro"/>
</dbReference>
<dbReference type="EMBL" id="VSSQ01002296">
    <property type="protein sequence ID" value="MPM14535.1"/>
    <property type="molecule type" value="Genomic_DNA"/>
</dbReference>
<dbReference type="InterPro" id="IPR026912">
    <property type="entry name" value="Adenine_deam_C"/>
</dbReference>
<dbReference type="InterPro" id="IPR006679">
    <property type="entry name" value="Adenine_deam"/>
</dbReference>
<evidence type="ECO:0000256" key="2">
    <source>
        <dbReference type="ARBA" id="ARBA00012782"/>
    </source>
</evidence>
<dbReference type="PANTHER" id="PTHR11113">
    <property type="entry name" value="N-ACETYLGLUCOSAMINE-6-PHOSPHATE DEACETYLASE"/>
    <property type="match status" value="1"/>
</dbReference>
<dbReference type="HAMAP" id="MF_01518">
    <property type="entry name" value="Adenine_deamin"/>
    <property type="match status" value="1"/>
</dbReference>
<keyword evidence="3 8" id="KW-0378">Hydrolase</keyword>
<gene>
    <name evidence="8" type="primary">ade_12</name>
    <name evidence="8" type="ORF">SDC9_60899</name>
</gene>
<evidence type="ECO:0000259" key="6">
    <source>
        <dbReference type="Pfam" id="PF01979"/>
    </source>
</evidence>
<evidence type="ECO:0000313" key="8">
    <source>
        <dbReference type="EMBL" id="MPM14535.1"/>
    </source>
</evidence>
<sequence>MQIDLIIENASVFNSFLKTFERKNIAIAGEKFYYISAEDLQSLQPKETVDASGQYVIPGLIDIHMHIESSMIPPSLFSGAALSYGVTTVVADAHEITNVFGLEGMEAFLAEDTALDIYYAIPSSVPSTTPELETTGGFIGVSEVNSLLDNPRVIALGEAMNFKGITSEPDSLIRQILRETQLKKPFMPLEGHVPRVSGVDLAKFMYAGITADHTHQSPESIYEKISNGMFLEFQKKSIVPENMEVLEKHDFYEYTAIITDDIMADDLLDGHLDANVRAAIAAGMPIEQAIYCTTYTPARRMGFQDRGAIVAGFKADFILLDDLATLEINAVYKNGKLVHKKGATIAYPAEKPTFPAHFYDSVRCRKLTADDLRIPVATMDASVICNVIQIQQVGTFTEPVQREIAVKDGYLDWENSGLALIVVMERYGKNGNIGFGLVENALTKKGAVATTWAHDHHNLMVMGTDAADILTAQQELLSLHGGYIVVQDGTILGSCPLPIGGILSDVPVQTLGHQLHAVRSAMVSLGYRNGNEIMSFSTLSLPVSPAIKITDYGMMDVHTHAAIPLIARKK</sequence>
<comment type="similarity">
    <text evidence="1">Belongs to the metallo-dependent hydrolases superfamily. Adenine deaminase family.</text>
</comment>
<comment type="catalytic activity">
    <reaction evidence="5">
        <text>adenine + H2O + H(+) = hypoxanthine + NH4(+)</text>
        <dbReference type="Rhea" id="RHEA:23688"/>
        <dbReference type="ChEBI" id="CHEBI:15377"/>
        <dbReference type="ChEBI" id="CHEBI:15378"/>
        <dbReference type="ChEBI" id="CHEBI:16708"/>
        <dbReference type="ChEBI" id="CHEBI:17368"/>
        <dbReference type="ChEBI" id="CHEBI:28938"/>
        <dbReference type="EC" id="3.5.4.2"/>
    </reaction>
</comment>
<dbReference type="Pfam" id="PF13382">
    <property type="entry name" value="Adenine_deam_C"/>
    <property type="match status" value="1"/>
</dbReference>
<proteinExistence type="inferred from homology"/>
<evidence type="ECO:0000259" key="7">
    <source>
        <dbReference type="Pfam" id="PF13382"/>
    </source>
</evidence>
<dbReference type="GO" id="GO:0000034">
    <property type="term" value="F:adenine deaminase activity"/>
    <property type="evidence" value="ECO:0007669"/>
    <property type="project" value="UniProtKB-EC"/>
</dbReference>
<keyword evidence="4" id="KW-0464">Manganese</keyword>
<dbReference type="Gene3D" id="3.20.20.140">
    <property type="entry name" value="Metal-dependent hydrolases"/>
    <property type="match status" value="1"/>
</dbReference>
<evidence type="ECO:0000256" key="1">
    <source>
        <dbReference type="ARBA" id="ARBA00006773"/>
    </source>
</evidence>
<accession>A0A644XEB8</accession>
<name>A0A644XEB8_9ZZZZ</name>
<dbReference type="InterPro" id="IPR006680">
    <property type="entry name" value="Amidohydro-rel"/>
</dbReference>
<feature type="domain" description="Adenine deaminase C-terminal" evidence="7">
    <location>
        <begin position="395"/>
        <end position="560"/>
    </location>
</feature>
<protein>
    <recommendedName>
        <fullName evidence="2">adenine deaminase</fullName>
        <ecNumber evidence="2">3.5.4.2</ecNumber>
    </recommendedName>
</protein>
<dbReference type="InterPro" id="IPR011059">
    <property type="entry name" value="Metal-dep_hydrolase_composite"/>
</dbReference>